<dbReference type="Pfam" id="PF06985">
    <property type="entry name" value="HET"/>
    <property type="match status" value="1"/>
</dbReference>
<reference evidence="2 3" key="1">
    <citation type="submission" date="2019-12" db="EMBL/GenBank/DDBJ databases">
        <title>A genome sequence resource for the geographically widespread anthracnose pathogen Colletotrichum asianum.</title>
        <authorList>
            <person name="Meng Y."/>
        </authorList>
    </citation>
    <scope>NUCLEOTIDE SEQUENCE [LARGE SCALE GENOMIC DNA]</scope>
    <source>
        <strain evidence="2 3">ICMP 18580</strain>
    </source>
</reference>
<feature type="domain" description="Heterokaryon incompatibility" evidence="1">
    <location>
        <begin position="160"/>
        <end position="321"/>
    </location>
</feature>
<organism evidence="2 3">
    <name type="scientific">Colletotrichum asianum</name>
    <dbReference type="NCBI Taxonomy" id="702518"/>
    <lineage>
        <taxon>Eukaryota</taxon>
        <taxon>Fungi</taxon>
        <taxon>Dikarya</taxon>
        <taxon>Ascomycota</taxon>
        <taxon>Pezizomycotina</taxon>
        <taxon>Sordariomycetes</taxon>
        <taxon>Hypocreomycetidae</taxon>
        <taxon>Glomerellales</taxon>
        <taxon>Glomerellaceae</taxon>
        <taxon>Colletotrichum</taxon>
        <taxon>Colletotrichum gloeosporioides species complex</taxon>
    </lineage>
</organism>
<dbReference type="EMBL" id="WOWK01000046">
    <property type="protein sequence ID" value="KAF0324169.1"/>
    <property type="molecule type" value="Genomic_DNA"/>
</dbReference>
<evidence type="ECO:0000313" key="2">
    <source>
        <dbReference type="EMBL" id="KAF0324169.1"/>
    </source>
</evidence>
<dbReference type="InterPro" id="IPR010730">
    <property type="entry name" value="HET"/>
</dbReference>
<name>A0A8H3WBV4_9PEZI</name>
<gene>
    <name evidence="2" type="ORF">GQ607_008599</name>
</gene>
<dbReference type="PANTHER" id="PTHR33112:SF16">
    <property type="entry name" value="HETEROKARYON INCOMPATIBILITY DOMAIN-CONTAINING PROTEIN"/>
    <property type="match status" value="1"/>
</dbReference>
<sequence length="421" mass="47543">PRSQTAPSLKPHVSSKFYRARLFHLQRAVLEHTQLANKVFGIVTVVIRAAGFNRSWQNICQPQLYSRKPGWFLRGAILSLGSWLVSWHPVLYKRSNGGTTVLPVMECLEAAQQWMRVCSETHHQCRDRSQPASYPTRLLEIGATGVRLIQTAQQPPSGPYAALSYCWGPPPHDFLRLTTSNISHLLRSEIPYDALPLAFREALSFIRALGLNFMWIDCLCIIQEGAQSQQDWTAESSKMESVFSNCDICLSLYRARSPHESIFNGPVPQFTAPFEINTAGIFKGNDVDGNGSTKCAVFSRLYFKNALFRQPLGSRAWALQERLLPDRLLGFGAGELFWSCKQMPYACESMPYGAPDRSQSLQVSSLPSTSDFIDVAKVEPRLRERNRSFCYHTPPQAVEYVYRATYRLKITPRARLEGTAL</sequence>
<dbReference type="AlphaFoldDB" id="A0A8H3WBV4"/>
<accession>A0A8H3WBV4</accession>
<evidence type="ECO:0000313" key="3">
    <source>
        <dbReference type="Proteomes" id="UP000434172"/>
    </source>
</evidence>
<protein>
    <submittedName>
        <fullName evidence="2">Heterokaryon incompatibility protein</fullName>
    </submittedName>
</protein>
<keyword evidence="3" id="KW-1185">Reference proteome</keyword>
<dbReference type="PANTHER" id="PTHR33112">
    <property type="entry name" value="DOMAIN PROTEIN, PUTATIVE-RELATED"/>
    <property type="match status" value="1"/>
</dbReference>
<evidence type="ECO:0000259" key="1">
    <source>
        <dbReference type="Pfam" id="PF06985"/>
    </source>
</evidence>
<comment type="caution">
    <text evidence="2">The sequence shown here is derived from an EMBL/GenBank/DDBJ whole genome shotgun (WGS) entry which is preliminary data.</text>
</comment>
<feature type="non-terminal residue" evidence="2">
    <location>
        <position position="1"/>
    </location>
</feature>
<dbReference type="OrthoDB" id="4851321at2759"/>
<dbReference type="Proteomes" id="UP000434172">
    <property type="component" value="Unassembled WGS sequence"/>
</dbReference>
<proteinExistence type="predicted"/>